<name>A0AAV8XKQ1_9CUCU</name>
<evidence type="ECO:0000313" key="1">
    <source>
        <dbReference type="EMBL" id="KAJ8939188.1"/>
    </source>
</evidence>
<dbReference type="EMBL" id="JAPWTK010000504">
    <property type="protein sequence ID" value="KAJ8939188.1"/>
    <property type="molecule type" value="Genomic_DNA"/>
</dbReference>
<accession>A0AAV8XKQ1</accession>
<gene>
    <name evidence="1" type="ORF">NQ318_017085</name>
</gene>
<organism evidence="1 2">
    <name type="scientific">Aromia moschata</name>
    <dbReference type="NCBI Taxonomy" id="1265417"/>
    <lineage>
        <taxon>Eukaryota</taxon>
        <taxon>Metazoa</taxon>
        <taxon>Ecdysozoa</taxon>
        <taxon>Arthropoda</taxon>
        <taxon>Hexapoda</taxon>
        <taxon>Insecta</taxon>
        <taxon>Pterygota</taxon>
        <taxon>Neoptera</taxon>
        <taxon>Endopterygota</taxon>
        <taxon>Coleoptera</taxon>
        <taxon>Polyphaga</taxon>
        <taxon>Cucujiformia</taxon>
        <taxon>Chrysomeloidea</taxon>
        <taxon>Cerambycidae</taxon>
        <taxon>Cerambycinae</taxon>
        <taxon>Callichromatini</taxon>
        <taxon>Aromia</taxon>
    </lineage>
</organism>
<dbReference type="AlphaFoldDB" id="A0AAV8XKQ1"/>
<dbReference type="Proteomes" id="UP001162162">
    <property type="component" value="Unassembled WGS sequence"/>
</dbReference>
<protein>
    <submittedName>
        <fullName evidence="1">Uncharacterized protein</fullName>
    </submittedName>
</protein>
<sequence>MHMKISQEKLSIEVLLLHPTCRVYSQSSFCNFTSSEAKSSRKEEEEANINIDGQMYGAGIADYRSSVF</sequence>
<keyword evidence="2" id="KW-1185">Reference proteome</keyword>
<evidence type="ECO:0000313" key="2">
    <source>
        <dbReference type="Proteomes" id="UP001162162"/>
    </source>
</evidence>
<reference evidence="1" key="1">
    <citation type="journal article" date="2023" name="Insect Mol. Biol.">
        <title>Genome sequencing provides insights into the evolution of gene families encoding plant cell wall-degrading enzymes in longhorned beetles.</title>
        <authorList>
            <person name="Shin N.R."/>
            <person name="Okamura Y."/>
            <person name="Kirsch R."/>
            <person name="Pauchet Y."/>
        </authorList>
    </citation>
    <scope>NUCLEOTIDE SEQUENCE</scope>
    <source>
        <strain evidence="1">AMC_N1</strain>
    </source>
</reference>
<comment type="caution">
    <text evidence="1">The sequence shown here is derived from an EMBL/GenBank/DDBJ whole genome shotgun (WGS) entry which is preliminary data.</text>
</comment>
<proteinExistence type="predicted"/>